<evidence type="ECO:0000256" key="4">
    <source>
        <dbReference type="ARBA" id="ARBA00022692"/>
    </source>
</evidence>
<evidence type="ECO:0000313" key="10">
    <source>
        <dbReference type="Proteomes" id="UP000199322"/>
    </source>
</evidence>
<organism evidence="9 10">
    <name type="scientific">Geotoga petraea</name>
    <dbReference type="NCBI Taxonomy" id="28234"/>
    <lineage>
        <taxon>Bacteria</taxon>
        <taxon>Thermotogati</taxon>
        <taxon>Thermotogota</taxon>
        <taxon>Thermotogae</taxon>
        <taxon>Petrotogales</taxon>
        <taxon>Petrotogaceae</taxon>
        <taxon>Geotoga</taxon>
    </lineage>
</organism>
<proteinExistence type="inferred from homology"/>
<evidence type="ECO:0000256" key="6">
    <source>
        <dbReference type="ARBA" id="ARBA00023136"/>
    </source>
</evidence>
<keyword evidence="5 7" id="KW-1133">Transmembrane helix</keyword>
<keyword evidence="10" id="KW-1185">Reference proteome</keyword>
<dbReference type="CDD" id="cd03392">
    <property type="entry name" value="PAP2_like_2"/>
    <property type="match status" value="1"/>
</dbReference>
<dbReference type="EMBL" id="FMYV01000006">
    <property type="protein sequence ID" value="SDC71672.1"/>
    <property type="molecule type" value="Genomic_DNA"/>
</dbReference>
<feature type="transmembrane region" description="Helical" evidence="7">
    <location>
        <begin position="250"/>
        <end position="273"/>
    </location>
</feature>
<keyword evidence="6 7" id="KW-0472">Membrane</keyword>
<feature type="transmembrane region" description="Helical" evidence="7">
    <location>
        <begin position="142"/>
        <end position="162"/>
    </location>
</feature>
<dbReference type="InterPro" id="IPR036938">
    <property type="entry name" value="PAP2/HPO_sf"/>
</dbReference>
<evidence type="ECO:0000256" key="3">
    <source>
        <dbReference type="ARBA" id="ARBA00022475"/>
    </source>
</evidence>
<feature type="transmembrane region" description="Helical" evidence="7">
    <location>
        <begin position="304"/>
        <end position="330"/>
    </location>
</feature>
<gene>
    <name evidence="9" type="ORF">SAMN04488588_1672</name>
</gene>
<keyword evidence="4 7" id="KW-0812">Transmembrane</keyword>
<accession>A0A1G6NUR2</accession>
<feature type="transmembrane region" description="Helical" evidence="7">
    <location>
        <begin position="58"/>
        <end position="79"/>
    </location>
</feature>
<sequence>MDYIQSFLNSINDYNTFGYLIALIVALAETAIGIGLLIPGSTILLFMGGMAAEGYFNLFYLIIFAIAGAVLGDNFNYFIGEKYGTKIFEKGFWFVKPAHFKKGQKFFDEHGSMSVFIGRFIPSIKEIAPLIAGTFKMKRSSFMLWNFLGAIGWGISWTLPGYFFSQSIDVAKIWLTRTGFFLAIIFVIFVIFYIIKTVAANRGESFLDLLISFLKSTRQAIVDNPNIKKYVAKHKKFFSFLKRRFDKNNFYGLPLTLLTIALIYALGMFGGIVEDVINSDSIVTADIRLENLIAVFRSATLTKFFFWITLLGKWETITIFTVSTITILWIKNKRNYITPLLLSIIGSEIFTSLGKIILHRSRPDTALYIENTFSFPSGHATIAMSFYGFLTYLLIRNFSKWKRKTNIFFSGFAIIILIGFSRLYLGVHYLSDVLGGYLSGAIWLIIAISLSEYFMSKKPEINYTKPVFKEKVITSIIVISALIGYIIIGFNYSIPLGDN</sequence>
<feature type="transmembrane region" description="Helical" evidence="7">
    <location>
        <begin position="17"/>
        <end position="38"/>
    </location>
</feature>
<dbReference type="Pfam" id="PF09335">
    <property type="entry name" value="VTT_dom"/>
    <property type="match status" value="1"/>
</dbReference>
<dbReference type="InterPro" id="IPR000326">
    <property type="entry name" value="PAP2/HPO"/>
</dbReference>
<dbReference type="PANTHER" id="PTHR30353:SF15">
    <property type="entry name" value="INNER MEMBRANE PROTEIN YABI"/>
    <property type="match status" value="1"/>
</dbReference>
<feature type="transmembrane region" description="Helical" evidence="7">
    <location>
        <begin position="378"/>
        <end position="395"/>
    </location>
</feature>
<evidence type="ECO:0000256" key="7">
    <source>
        <dbReference type="SAM" id="Phobius"/>
    </source>
</evidence>
<name>A0A1G6NUR2_9BACT</name>
<dbReference type="Gene3D" id="1.20.144.10">
    <property type="entry name" value="Phosphatidic acid phosphatase type 2/haloperoxidase"/>
    <property type="match status" value="2"/>
</dbReference>
<evidence type="ECO:0000256" key="1">
    <source>
        <dbReference type="ARBA" id="ARBA00004651"/>
    </source>
</evidence>
<dbReference type="AlphaFoldDB" id="A0A1G6NUR2"/>
<reference evidence="9 10" key="1">
    <citation type="submission" date="2016-10" db="EMBL/GenBank/DDBJ databases">
        <authorList>
            <person name="de Groot N.N."/>
        </authorList>
    </citation>
    <scope>NUCLEOTIDE SEQUENCE [LARGE SCALE GENOMIC DNA]</scope>
    <source>
        <strain evidence="9 10">WG14</strain>
    </source>
</reference>
<evidence type="ECO:0000259" key="8">
    <source>
        <dbReference type="SMART" id="SM00014"/>
    </source>
</evidence>
<dbReference type="PANTHER" id="PTHR30353">
    <property type="entry name" value="INNER MEMBRANE PROTEIN DEDA-RELATED"/>
    <property type="match status" value="1"/>
</dbReference>
<evidence type="ECO:0000313" key="9">
    <source>
        <dbReference type="EMBL" id="SDC71672.1"/>
    </source>
</evidence>
<feature type="transmembrane region" description="Helical" evidence="7">
    <location>
        <begin position="407"/>
        <end position="427"/>
    </location>
</feature>
<evidence type="ECO:0000256" key="2">
    <source>
        <dbReference type="ARBA" id="ARBA00010792"/>
    </source>
</evidence>
<keyword evidence="3" id="KW-1003">Cell membrane</keyword>
<feature type="transmembrane region" description="Helical" evidence="7">
    <location>
        <begin position="472"/>
        <end position="494"/>
    </location>
</feature>
<feature type="transmembrane region" description="Helical" evidence="7">
    <location>
        <begin position="174"/>
        <end position="195"/>
    </location>
</feature>
<dbReference type="STRING" id="28234.SAMN04488588_1672"/>
<dbReference type="GO" id="GO:0005886">
    <property type="term" value="C:plasma membrane"/>
    <property type="evidence" value="ECO:0007669"/>
    <property type="project" value="UniProtKB-SubCell"/>
</dbReference>
<dbReference type="SMART" id="SM00014">
    <property type="entry name" value="acidPPc"/>
    <property type="match status" value="1"/>
</dbReference>
<comment type="similarity">
    <text evidence="2">Belongs to the DedA family.</text>
</comment>
<dbReference type="InterPro" id="IPR032818">
    <property type="entry name" value="DedA-like"/>
</dbReference>
<protein>
    <submittedName>
        <fullName evidence="9">Undecaprenyl-diphosphatase</fullName>
    </submittedName>
</protein>
<dbReference type="RefSeq" id="WP_091404718.1">
    <property type="nucleotide sequence ID" value="NZ_FMYV01000006.1"/>
</dbReference>
<feature type="transmembrane region" description="Helical" evidence="7">
    <location>
        <begin position="433"/>
        <end position="451"/>
    </location>
</feature>
<dbReference type="Pfam" id="PF01569">
    <property type="entry name" value="PAP2"/>
    <property type="match status" value="1"/>
</dbReference>
<dbReference type="Proteomes" id="UP000199322">
    <property type="component" value="Unassembled WGS sequence"/>
</dbReference>
<comment type="subcellular location">
    <subcellularLocation>
        <location evidence="1">Cell membrane</location>
        <topology evidence="1">Multi-pass membrane protein</topology>
    </subcellularLocation>
</comment>
<dbReference type="InterPro" id="IPR032816">
    <property type="entry name" value="VTT_dom"/>
</dbReference>
<dbReference type="SUPFAM" id="SSF48317">
    <property type="entry name" value="Acid phosphatase/Vanadium-dependent haloperoxidase"/>
    <property type="match status" value="1"/>
</dbReference>
<evidence type="ECO:0000256" key="5">
    <source>
        <dbReference type="ARBA" id="ARBA00022989"/>
    </source>
</evidence>
<feature type="domain" description="Phosphatidic acid phosphatase type 2/haloperoxidase" evidence="8">
    <location>
        <begin position="338"/>
        <end position="448"/>
    </location>
</feature>
<feature type="transmembrane region" description="Helical" evidence="7">
    <location>
        <begin position="337"/>
        <end position="358"/>
    </location>
</feature>